<dbReference type="PIRSF" id="PIRSF000883">
    <property type="entry name" value="Pesterase_MJ0912"/>
    <property type="match status" value="1"/>
</dbReference>
<proteinExistence type="inferred from homology"/>
<dbReference type="PANTHER" id="PTHR42850:SF2">
    <property type="entry name" value="BLL5683 PROTEIN"/>
    <property type="match status" value="1"/>
</dbReference>
<accession>A0ABZ2CAK4</accession>
<gene>
    <name evidence="4" type="ORF">R4Z09_26460</name>
</gene>
<dbReference type="InterPro" id="IPR029052">
    <property type="entry name" value="Metallo-depent_PP-like"/>
</dbReference>
<dbReference type="InterPro" id="IPR050126">
    <property type="entry name" value="Ap4A_hydrolase"/>
</dbReference>
<evidence type="ECO:0000256" key="1">
    <source>
        <dbReference type="ARBA" id="ARBA00008950"/>
    </source>
</evidence>
<dbReference type="InterPro" id="IPR024654">
    <property type="entry name" value="Calcineurin-like_PHP_lpxH"/>
</dbReference>
<dbReference type="EC" id="3.1.4.-" evidence="2"/>
<evidence type="ECO:0000313" key="5">
    <source>
        <dbReference type="Proteomes" id="UP001357223"/>
    </source>
</evidence>
<dbReference type="EMBL" id="CP137640">
    <property type="protein sequence ID" value="WVX80747.1"/>
    <property type="molecule type" value="Genomic_DNA"/>
</dbReference>
<dbReference type="NCBIfam" id="TIGR00040">
    <property type="entry name" value="yfcE"/>
    <property type="match status" value="1"/>
</dbReference>
<keyword evidence="2" id="KW-0479">Metal-binding</keyword>
<dbReference type="InterPro" id="IPR000979">
    <property type="entry name" value="Phosphodiesterase_MJ0936/Vps29"/>
</dbReference>
<organism evidence="4 5">
    <name type="scientific">Niallia oryzisoli</name>
    <dbReference type="NCBI Taxonomy" id="1737571"/>
    <lineage>
        <taxon>Bacteria</taxon>
        <taxon>Bacillati</taxon>
        <taxon>Bacillota</taxon>
        <taxon>Bacilli</taxon>
        <taxon>Bacillales</taxon>
        <taxon>Bacillaceae</taxon>
        <taxon>Niallia</taxon>
    </lineage>
</organism>
<comment type="cofactor">
    <cofactor evidence="2">
        <name>a divalent metal cation</name>
        <dbReference type="ChEBI" id="CHEBI:60240"/>
    </cofactor>
</comment>
<evidence type="ECO:0000256" key="2">
    <source>
        <dbReference type="RuleBase" id="RU362039"/>
    </source>
</evidence>
<evidence type="ECO:0000313" key="4">
    <source>
        <dbReference type="EMBL" id="WVX80747.1"/>
    </source>
</evidence>
<dbReference type="RefSeq" id="WP_338449678.1">
    <property type="nucleotide sequence ID" value="NZ_CP137640.1"/>
</dbReference>
<name>A0ABZ2CAK4_9BACI</name>
<keyword evidence="5" id="KW-1185">Reference proteome</keyword>
<dbReference type="Gene3D" id="3.60.21.10">
    <property type="match status" value="1"/>
</dbReference>
<dbReference type="Pfam" id="PF12850">
    <property type="entry name" value="Metallophos_2"/>
    <property type="match status" value="1"/>
</dbReference>
<dbReference type="PANTHER" id="PTHR42850">
    <property type="entry name" value="METALLOPHOSPHOESTERASE"/>
    <property type="match status" value="1"/>
</dbReference>
<dbReference type="Proteomes" id="UP001357223">
    <property type="component" value="Chromosome"/>
</dbReference>
<comment type="similarity">
    <text evidence="1 2">Belongs to the metallophosphoesterase superfamily. YfcE family.</text>
</comment>
<evidence type="ECO:0000259" key="3">
    <source>
        <dbReference type="Pfam" id="PF12850"/>
    </source>
</evidence>
<protein>
    <recommendedName>
        <fullName evidence="2">Phosphoesterase</fullName>
        <ecNumber evidence="2">3.1.4.-</ecNumber>
    </recommendedName>
</protein>
<reference evidence="4 5" key="1">
    <citation type="submission" date="2023-10" db="EMBL/GenBank/DDBJ databases">
        <title>Niallia locisalis sp.nov. isolated from a salt pond sample.</title>
        <authorList>
            <person name="Li X.-J."/>
            <person name="Dong L."/>
        </authorList>
    </citation>
    <scope>NUCLEOTIDE SEQUENCE [LARGE SCALE GENOMIC DNA]</scope>
    <source>
        <strain evidence="4 5">DSM 29761</strain>
    </source>
</reference>
<dbReference type="SUPFAM" id="SSF56300">
    <property type="entry name" value="Metallo-dependent phosphatases"/>
    <property type="match status" value="1"/>
</dbReference>
<dbReference type="InterPro" id="IPR011152">
    <property type="entry name" value="Pesterase_MJ0912"/>
</dbReference>
<sequence length="238" mass="26987">MKIAFISDIHGNANALDAVLKDIKERAVDKIYCLGDICYRGPEPQRSLDLVRSLQTEVIKGNADEWVIRGVYKGEVPDQALEMMNKEREWICSHLDAEAIDYLQGLPLELKLEVEGVMIHAYHATPESLFEIVLPHESEETLETKMMIEAADVYVYAHIHRPYIRYLNGKCIINIGSVGLPFDGNDKASYALLDIQEGSCQTSIVRVTYDVNLTIQQFSESDYPNRDQLISILKNARI</sequence>
<feature type="domain" description="Calcineurin-like phosphoesterase" evidence="3">
    <location>
        <begin position="1"/>
        <end position="197"/>
    </location>
</feature>